<keyword evidence="1" id="KW-0812">Transmembrane</keyword>
<protein>
    <recommendedName>
        <fullName evidence="4">DUF3592 domain-containing protein</fullName>
    </recommendedName>
</protein>
<name>A0A2S9QSP9_9MICO</name>
<keyword evidence="1" id="KW-1133">Transmembrane helix</keyword>
<dbReference type="EMBL" id="MWZD01000008">
    <property type="protein sequence ID" value="PRI12623.1"/>
    <property type="molecule type" value="Genomic_DNA"/>
</dbReference>
<evidence type="ECO:0000256" key="1">
    <source>
        <dbReference type="SAM" id="Phobius"/>
    </source>
</evidence>
<dbReference type="AlphaFoldDB" id="A0A2S9QSP9"/>
<comment type="caution">
    <text evidence="2">The sequence shown here is derived from an EMBL/GenBank/DDBJ whole genome shotgun (WGS) entry which is preliminary data.</text>
</comment>
<keyword evidence="1" id="KW-0472">Membrane</keyword>
<dbReference type="Proteomes" id="UP000238650">
    <property type="component" value="Unassembled WGS sequence"/>
</dbReference>
<feature type="transmembrane region" description="Helical" evidence="1">
    <location>
        <begin position="28"/>
        <end position="47"/>
    </location>
</feature>
<accession>A0A2S9QSP9</accession>
<evidence type="ECO:0008006" key="4">
    <source>
        <dbReference type="Google" id="ProtNLM"/>
    </source>
</evidence>
<evidence type="ECO:0000313" key="2">
    <source>
        <dbReference type="EMBL" id="PRI12623.1"/>
    </source>
</evidence>
<sequence>MPPGAFRREHETRIRVNTIDALGAIGEVLSWLGFGIGLPALALGLLLRAGDGRWLPVEAVLVEDGAVAAGRRVRVRWYAGDDFHERTLRPEELRLWRGRETVRAYASERRPERLRPERLRPEPRRPLAHALTLAGLTLTAVGVVAAALSFLPLLAA</sequence>
<evidence type="ECO:0000313" key="3">
    <source>
        <dbReference type="Proteomes" id="UP000238650"/>
    </source>
</evidence>
<keyword evidence="3" id="KW-1185">Reference proteome</keyword>
<proteinExistence type="predicted"/>
<feature type="transmembrane region" description="Helical" evidence="1">
    <location>
        <begin position="127"/>
        <end position="151"/>
    </location>
</feature>
<organism evidence="2 3">
    <name type="scientific">Leucobacter massiliensis</name>
    <dbReference type="NCBI Taxonomy" id="1686285"/>
    <lineage>
        <taxon>Bacteria</taxon>
        <taxon>Bacillati</taxon>
        <taxon>Actinomycetota</taxon>
        <taxon>Actinomycetes</taxon>
        <taxon>Micrococcales</taxon>
        <taxon>Microbacteriaceae</taxon>
        <taxon>Leucobacter</taxon>
    </lineage>
</organism>
<reference evidence="2 3" key="1">
    <citation type="journal article" date="2017" name="New Microbes New Infect">
        <title>Genome sequence of 'Leucobacter massiliensis' sp. nov. isolated from human pharynx after travel to the 2014 Hajj.</title>
        <authorList>
            <person name="Leangapichart T."/>
            <person name="Gautret P."/>
            <person name="Nguyen T.T."/>
            <person name="Armstrong N."/>
            <person name="Rolain J.M."/>
        </authorList>
    </citation>
    <scope>NUCLEOTIDE SEQUENCE [LARGE SCALE GENOMIC DNA]</scope>
    <source>
        <strain evidence="2 3">122RC15</strain>
    </source>
</reference>
<gene>
    <name evidence="2" type="ORF">B4915_00735</name>
</gene>